<dbReference type="EnsemblMetazoa" id="GPAI035179-RA">
    <property type="protein sequence ID" value="GPAI035179-PA"/>
    <property type="gene ID" value="GPAI035179"/>
</dbReference>
<evidence type="ECO:0000313" key="3">
    <source>
        <dbReference type="Proteomes" id="UP000092445"/>
    </source>
</evidence>
<evidence type="ECO:0000313" key="2">
    <source>
        <dbReference type="EnsemblMetazoa" id="GPAI035179-PA"/>
    </source>
</evidence>
<evidence type="ECO:0000256" key="1">
    <source>
        <dbReference type="SAM" id="MobiDB-lite"/>
    </source>
</evidence>
<feature type="compositionally biased region" description="Low complexity" evidence="1">
    <location>
        <begin position="200"/>
        <end position="219"/>
    </location>
</feature>
<proteinExistence type="predicted"/>
<organism evidence="2 3">
    <name type="scientific">Glossina pallidipes</name>
    <name type="common">Tsetse fly</name>
    <dbReference type="NCBI Taxonomy" id="7398"/>
    <lineage>
        <taxon>Eukaryota</taxon>
        <taxon>Metazoa</taxon>
        <taxon>Ecdysozoa</taxon>
        <taxon>Arthropoda</taxon>
        <taxon>Hexapoda</taxon>
        <taxon>Insecta</taxon>
        <taxon>Pterygota</taxon>
        <taxon>Neoptera</taxon>
        <taxon>Endopterygota</taxon>
        <taxon>Diptera</taxon>
        <taxon>Brachycera</taxon>
        <taxon>Muscomorpha</taxon>
        <taxon>Hippoboscoidea</taxon>
        <taxon>Glossinidae</taxon>
        <taxon>Glossina</taxon>
    </lineage>
</organism>
<dbReference type="VEuPathDB" id="VectorBase:GPAI035179"/>
<sequence length="307" mass="33367">MCLCNRLIKVPPACNPFDIDGPTDLDRLNEDLDETAVARHGQLSVAKGALSTFIITLIPNSQRAAPPHNGDGSAVPPKKRQAAAAKAGDGVCGYMGAVEKIAKITKQKLGEKIANEDDCDSPPSSVRSMEPGHSECMYIAEDSPPSPVRSMEPGHSECMYIAGDSPPSPVRSIETQLELYLQAMEDEEYDGPSTSAQAAQRKSLQQSRPQSLPQSLPQQAPANAETIRDVLAIHDRIVQISFDGVYTNSKTSYSREEDVLRGCGYNKAGTGTEPHRKVLIFMWALLIGLSELYNLVQCTLQKFSDIH</sequence>
<protein>
    <submittedName>
        <fullName evidence="2">Uncharacterized protein</fullName>
    </submittedName>
</protein>
<accession>A0A1B0A5M4</accession>
<reference evidence="2" key="2">
    <citation type="submission" date="2020-05" db="UniProtKB">
        <authorList>
            <consortium name="EnsemblMetazoa"/>
        </authorList>
    </citation>
    <scope>IDENTIFICATION</scope>
    <source>
        <strain evidence="2">IAEA</strain>
    </source>
</reference>
<dbReference type="AlphaFoldDB" id="A0A1B0A5M4"/>
<keyword evidence="3" id="KW-1185">Reference proteome</keyword>
<feature type="region of interest" description="Disordered" evidence="1">
    <location>
        <begin position="61"/>
        <end position="82"/>
    </location>
</feature>
<feature type="region of interest" description="Disordered" evidence="1">
    <location>
        <begin position="187"/>
        <end position="221"/>
    </location>
</feature>
<dbReference type="Proteomes" id="UP000092445">
    <property type="component" value="Unassembled WGS sequence"/>
</dbReference>
<name>A0A1B0A5M4_GLOPL</name>
<reference evidence="3" key="1">
    <citation type="submission" date="2014-03" db="EMBL/GenBank/DDBJ databases">
        <authorList>
            <person name="Aksoy S."/>
            <person name="Warren W."/>
            <person name="Wilson R.K."/>
        </authorList>
    </citation>
    <scope>NUCLEOTIDE SEQUENCE [LARGE SCALE GENOMIC DNA]</scope>
    <source>
        <strain evidence="3">IAEA</strain>
    </source>
</reference>